<dbReference type="Proteomes" id="UP000319828">
    <property type="component" value="Unassembled WGS sequence"/>
</dbReference>
<gene>
    <name evidence="2" type="ORF">FOF44_15510</name>
</gene>
<comment type="caution">
    <text evidence="2">The sequence shown here is derived from an EMBL/GenBank/DDBJ whole genome shotgun (WGS) entry which is preliminary data.</text>
</comment>
<keyword evidence="1" id="KW-0732">Signal</keyword>
<evidence type="ECO:0000256" key="1">
    <source>
        <dbReference type="SAM" id="SignalP"/>
    </source>
</evidence>
<evidence type="ECO:0000313" key="3">
    <source>
        <dbReference type="Proteomes" id="UP000319828"/>
    </source>
</evidence>
<reference evidence="2 3" key="1">
    <citation type="submission" date="2019-07" db="EMBL/GenBank/DDBJ databases">
        <title>The draft genome sequence of Vibrio algivorus M1486.</title>
        <authorList>
            <person name="Meng X."/>
        </authorList>
    </citation>
    <scope>NUCLEOTIDE SEQUENCE [LARGE SCALE GENOMIC DNA]</scope>
    <source>
        <strain evidence="2 3">M1486</strain>
    </source>
</reference>
<name>A0A557NYB4_9VIBR</name>
<evidence type="ECO:0000313" key="2">
    <source>
        <dbReference type="EMBL" id="TVO33413.1"/>
    </source>
</evidence>
<accession>A0A557NYB4</accession>
<dbReference type="RefSeq" id="WP_144388965.1">
    <property type="nucleotide sequence ID" value="NZ_CANNCB010000043.1"/>
</dbReference>
<sequence length="190" mass="21117">MKNKTVIASVILSTLSLLGCASSPNLVTSDNVDLISTTQPIYTQVNLHPDAARKKLFTLNYLQDGFIPRCTKVDIIEASSKVMTFKVQETGLEYMYVWHKATGDFKSGILRDFGTSCPSLTGLNSTDQKGIKEGRVYEGMTKQGVLNAIGYPPAHVTPTTDLNTWVYWKNRFNKMNVLFNSQGVVENIQD</sequence>
<proteinExistence type="predicted"/>
<protein>
    <recommendedName>
        <fullName evidence="4">Lipoprotein</fullName>
    </recommendedName>
</protein>
<dbReference type="EMBL" id="VMKJ01000042">
    <property type="protein sequence ID" value="TVO33413.1"/>
    <property type="molecule type" value="Genomic_DNA"/>
</dbReference>
<organism evidence="2 3">
    <name type="scientific">Vibrio algivorus</name>
    <dbReference type="NCBI Taxonomy" id="1667024"/>
    <lineage>
        <taxon>Bacteria</taxon>
        <taxon>Pseudomonadati</taxon>
        <taxon>Pseudomonadota</taxon>
        <taxon>Gammaproteobacteria</taxon>
        <taxon>Vibrionales</taxon>
        <taxon>Vibrionaceae</taxon>
        <taxon>Vibrio</taxon>
    </lineage>
</organism>
<evidence type="ECO:0008006" key="4">
    <source>
        <dbReference type="Google" id="ProtNLM"/>
    </source>
</evidence>
<dbReference type="AlphaFoldDB" id="A0A557NYB4"/>
<dbReference type="PROSITE" id="PS51257">
    <property type="entry name" value="PROKAR_LIPOPROTEIN"/>
    <property type="match status" value="1"/>
</dbReference>
<feature type="signal peptide" evidence="1">
    <location>
        <begin position="1"/>
        <end position="21"/>
    </location>
</feature>
<dbReference type="OrthoDB" id="9179113at2"/>
<feature type="chain" id="PRO_5021864690" description="Lipoprotein" evidence="1">
    <location>
        <begin position="22"/>
        <end position="190"/>
    </location>
</feature>